<dbReference type="SMART" id="SM00398">
    <property type="entry name" value="HMG"/>
    <property type="match status" value="1"/>
</dbReference>
<keyword evidence="2 3" id="KW-0539">Nucleus</keyword>
<evidence type="ECO:0000256" key="3">
    <source>
        <dbReference type="PROSITE-ProRule" id="PRU00267"/>
    </source>
</evidence>
<proteinExistence type="predicted"/>
<feature type="compositionally biased region" description="Basic residues" evidence="4">
    <location>
        <begin position="1"/>
        <end position="10"/>
    </location>
</feature>
<accession>A0A8H7XQD7</accession>
<dbReference type="PANTHER" id="PTHR45789">
    <property type="entry name" value="FI18025P1"/>
    <property type="match status" value="1"/>
</dbReference>
<feature type="region of interest" description="Disordered" evidence="4">
    <location>
        <begin position="1"/>
        <end position="49"/>
    </location>
</feature>
<dbReference type="GO" id="GO:0005634">
    <property type="term" value="C:nucleus"/>
    <property type="evidence" value="ECO:0007669"/>
    <property type="project" value="UniProtKB-UniRule"/>
</dbReference>
<dbReference type="PROSITE" id="PS50118">
    <property type="entry name" value="HMG_BOX_2"/>
    <property type="match status" value="1"/>
</dbReference>
<dbReference type="OrthoDB" id="6247875at2759"/>
<reference evidence="6" key="1">
    <citation type="submission" date="2021-02" db="EMBL/GenBank/DDBJ databases">
        <title>Psilocybe cubensis genome.</title>
        <authorList>
            <person name="Mckernan K.J."/>
            <person name="Crawford S."/>
            <person name="Trippe A."/>
            <person name="Kane L.T."/>
            <person name="Mclaughlin S."/>
        </authorList>
    </citation>
    <scope>NUCLEOTIDE SEQUENCE [LARGE SCALE GENOMIC DNA]</scope>
    <source>
        <strain evidence="6">MGC-MH-2018</strain>
    </source>
</reference>
<protein>
    <recommendedName>
        <fullName evidence="5">HMG box domain-containing protein</fullName>
    </recommendedName>
</protein>
<evidence type="ECO:0000256" key="1">
    <source>
        <dbReference type="ARBA" id="ARBA00023125"/>
    </source>
</evidence>
<dbReference type="CDD" id="cd01389">
    <property type="entry name" value="HMG-box_ROX1-like"/>
    <property type="match status" value="1"/>
</dbReference>
<dbReference type="Pfam" id="PF00505">
    <property type="entry name" value="HMG_box"/>
    <property type="match status" value="1"/>
</dbReference>
<evidence type="ECO:0000256" key="2">
    <source>
        <dbReference type="ARBA" id="ARBA00023242"/>
    </source>
</evidence>
<evidence type="ECO:0000259" key="5">
    <source>
        <dbReference type="PROSITE" id="PS50118"/>
    </source>
</evidence>
<feature type="compositionally biased region" description="Polar residues" evidence="4">
    <location>
        <begin position="37"/>
        <end position="49"/>
    </location>
</feature>
<comment type="caution">
    <text evidence="6">The sequence shown here is derived from an EMBL/GenBank/DDBJ whole genome shotgun (WGS) entry which is preliminary data.</text>
</comment>
<keyword evidence="1 3" id="KW-0238">DNA-binding</keyword>
<evidence type="ECO:0000256" key="4">
    <source>
        <dbReference type="SAM" id="MobiDB-lite"/>
    </source>
</evidence>
<dbReference type="SUPFAM" id="SSF47095">
    <property type="entry name" value="HMG-box"/>
    <property type="match status" value="1"/>
</dbReference>
<dbReference type="GO" id="GO:0000981">
    <property type="term" value="F:DNA-binding transcription factor activity, RNA polymerase II-specific"/>
    <property type="evidence" value="ECO:0007669"/>
    <property type="project" value="TreeGrafter"/>
</dbReference>
<feature type="compositionally biased region" description="Polar residues" evidence="4">
    <location>
        <begin position="12"/>
        <end position="29"/>
    </location>
</feature>
<gene>
    <name evidence="6" type="ORF">JR316_009100</name>
</gene>
<dbReference type="AlphaFoldDB" id="A0A8H7XQD7"/>
<feature type="region of interest" description="Disordered" evidence="4">
    <location>
        <begin position="344"/>
        <end position="367"/>
    </location>
</feature>
<organism evidence="6">
    <name type="scientific">Psilocybe cubensis</name>
    <name type="common">Psychedelic mushroom</name>
    <name type="synonym">Stropharia cubensis</name>
    <dbReference type="NCBI Taxonomy" id="181762"/>
    <lineage>
        <taxon>Eukaryota</taxon>
        <taxon>Fungi</taxon>
        <taxon>Dikarya</taxon>
        <taxon>Basidiomycota</taxon>
        <taxon>Agaricomycotina</taxon>
        <taxon>Agaricomycetes</taxon>
        <taxon>Agaricomycetidae</taxon>
        <taxon>Agaricales</taxon>
        <taxon>Agaricineae</taxon>
        <taxon>Strophariaceae</taxon>
        <taxon>Psilocybe</taxon>
    </lineage>
</organism>
<evidence type="ECO:0000313" key="6">
    <source>
        <dbReference type="EMBL" id="KAG5165521.1"/>
    </source>
</evidence>
<dbReference type="EMBL" id="JAFIQS010000009">
    <property type="protein sequence ID" value="KAG5165521.1"/>
    <property type="molecule type" value="Genomic_DNA"/>
</dbReference>
<dbReference type="Gene3D" id="1.10.30.10">
    <property type="entry name" value="High mobility group box domain"/>
    <property type="match status" value="1"/>
</dbReference>
<feature type="DNA-binding region" description="HMG box" evidence="3">
    <location>
        <begin position="80"/>
        <end position="149"/>
    </location>
</feature>
<dbReference type="PANTHER" id="PTHR45789:SF2">
    <property type="entry name" value="FI18025P1"/>
    <property type="match status" value="1"/>
</dbReference>
<feature type="region of interest" description="Disordered" evidence="4">
    <location>
        <begin position="244"/>
        <end position="273"/>
    </location>
</feature>
<dbReference type="GO" id="GO:0000978">
    <property type="term" value="F:RNA polymerase II cis-regulatory region sequence-specific DNA binding"/>
    <property type="evidence" value="ECO:0007669"/>
    <property type="project" value="TreeGrafter"/>
</dbReference>
<sequence length="455" mass="51095">MPAERRKKSTKQQETGIDQDATRLTTQQESRVELSHSPVSPVTEDSLSSPLSDSIAFKFEQDVSEPRRTFHGRKKPVDHIPRPPNAFILFRSMFIKSRHVSTGVETNHSTLSKIIGLTWQNLPEEERQKWHIKAKHAQDEHKRQFPQYSFKPVHTKAKNGERKKIREVGPKDQKRCQKIAELLVSGTKGEALEAAIHEFDKTHVPEIITRFDTPITANSFSPTSVSPAERQPSPAVSLKRKVTPNILDRTKSSPPRPSITIPSSPKEEPHEASPAIPFYENSLFTNPQPSFDYDTFTFSTSHSTPTIYHGEAYTQDVRPADPSFDSPVTQDPSMLFPPAEYRGGEEWTRQSSPLSNATGSMPSTPSHLSIPFPEPYSTFTPEAASDYASIHTPFPDYSNYSYAAMSEPVYEIKDSRTSSSGFHAFSSEAVQQAPTMLRDDVDFSTLMHSLTSYSL</sequence>
<feature type="compositionally biased region" description="Polar residues" evidence="4">
    <location>
        <begin position="349"/>
        <end position="367"/>
    </location>
</feature>
<name>A0A8H7XQD7_PSICU</name>
<dbReference type="InterPro" id="IPR051356">
    <property type="entry name" value="SOX/SOX-like_TF"/>
</dbReference>
<dbReference type="InterPro" id="IPR009071">
    <property type="entry name" value="HMG_box_dom"/>
</dbReference>
<dbReference type="InterPro" id="IPR036910">
    <property type="entry name" value="HMG_box_dom_sf"/>
</dbReference>
<feature type="domain" description="HMG box" evidence="5">
    <location>
        <begin position="80"/>
        <end position="149"/>
    </location>
</feature>